<dbReference type="Proteomes" id="UP001158067">
    <property type="component" value="Unassembled WGS sequence"/>
</dbReference>
<accession>A0ABY1PTX7</accession>
<keyword evidence="3" id="KW-1185">Reference proteome</keyword>
<feature type="region of interest" description="Disordered" evidence="1">
    <location>
        <begin position="1"/>
        <end position="23"/>
    </location>
</feature>
<name>A0ABY1PTX7_9BACT</name>
<reference evidence="2 3" key="1">
    <citation type="submission" date="2017-05" db="EMBL/GenBank/DDBJ databases">
        <authorList>
            <person name="Varghese N."/>
            <person name="Submissions S."/>
        </authorList>
    </citation>
    <scope>NUCLEOTIDE SEQUENCE [LARGE SCALE GENOMIC DNA]</scope>
    <source>
        <strain evidence="2 3">DSM 25457</strain>
    </source>
</reference>
<dbReference type="EMBL" id="FXUG01000002">
    <property type="protein sequence ID" value="SMP47791.1"/>
    <property type="molecule type" value="Genomic_DNA"/>
</dbReference>
<evidence type="ECO:0000313" key="3">
    <source>
        <dbReference type="Proteomes" id="UP001158067"/>
    </source>
</evidence>
<proteinExistence type="predicted"/>
<evidence type="ECO:0000313" key="2">
    <source>
        <dbReference type="EMBL" id="SMP47791.1"/>
    </source>
</evidence>
<organism evidence="2 3">
    <name type="scientific">Neorhodopirellula lusitana</name>
    <dbReference type="NCBI Taxonomy" id="445327"/>
    <lineage>
        <taxon>Bacteria</taxon>
        <taxon>Pseudomonadati</taxon>
        <taxon>Planctomycetota</taxon>
        <taxon>Planctomycetia</taxon>
        <taxon>Pirellulales</taxon>
        <taxon>Pirellulaceae</taxon>
        <taxon>Neorhodopirellula</taxon>
    </lineage>
</organism>
<comment type="caution">
    <text evidence="2">The sequence shown here is derived from an EMBL/GenBank/DDBJ whole genome shotgun (WGS) entry which is preliminary data.</text>
</comment>
<sequence length="54" mass="6138">MTRASGLSTYPSEPNHLEDDKRPYLRESQTLSTAFQSDTIYDSAMRSVIRDDSP</sequence>
<protein>
    <submittedName>
        <fullName evidence="2">Uncharacterized protein</fullName>
    </submittedName>
</protein>
<feature type="compositionally biased region" description="Polar residues" evidence="1">
    <location>
        <begin position="1"/>
        <end position="12"/>
    </location>
</feature>
<evidence type="ECO:0000256" key="1">
    <source>
        <dbReference type="SAM" id="MobiDB-lite"/>
    </source>
</evidence>
<gene>
    <name evidence="2" type="ORF">SAMN06265222_102340</name>
</gene>